<evidence type="ECO:0000259" key="2">
    <source>
        <dbReference type="PROSITE" id="PS51886"/>
    </source>
</evidence>
<accession>A0A8J4V7Z9</accession>
<protein>
    <recommendedName>
        <fullName evidence="5">TLDc domain-containing protein</fullName>
    </recommendedName>
</protein>
<dbReference type="EMBL" id="AJWJ01000143">
    <property type="protein sequence ID" value="KAF2074504.1"/>
    <property type="molecule type" value="Genomic_DNA"/>
</dbReference>
<dbReference type="GO" id="GO:0051260">
    <property type="term" value="P:protein homooligomerization"/>
    <property type="evidence" value="ECO:0007669"/>
    <property type="project" value="InterPro"/>
</dbReference>
<dbReference type="PANTHER" id="PTHR11145">
    <property type="entry name" value="BTB/POZ DOMAIN-CONTAINING ADAPTER FOR CUL3-MEDIATED RHOA DEGRADATION PROTEIN FAMILY MEMBER"/>
    <property type="match status" value="1"/>
</dbReference>
<dbReference type="PANTHER" id="PTHR11145:SF8">
    <property type="entry name" value="RE57120P"/>
    <property type="match status" value="1"/>
</dbReference>
<dbReference type="InterPro" id="IPR045068">
    <property type="entry name" value="BACURD1-3"/>
</dbReference>
<dbReference type="SMART" id="SM00225">
    <property type="entry name" value="BTB"/>
    <property type="match status" value="1"/>
</dbReference>
<dbReference type="InterPro" id="IPR011333">
    <property type="entry name" value="SKP1/BTB/POZ_sf"/>
</dbReference>
<feature type="domain" description="BTB" evidence="1">
    <location>
        <begin position="56"/>
        <end position="122"/>
    </location>
</feature>
<dbReference type="InterPro" id="IPR003131">
    <property type="entry name" value="T1-type_BTB"/>
</dbReference>
<dbReference type="InterPro" id="IPR006571">
    <property type="entry name" value="TLDc_dom"/>
</dbReference>
<dbReference type="OrthoDB" id="17470at2759"/>
<dbReference type="Gene3D" id="3.30.710.10">
    <property type="entry name" value="Potassium Channel Kv1.1, Chain A"/>
    <property type="match status" value="1"/>
</dbReference>
<dbReference type="PROSITE" id="PS51886">
    <property type="entry name" value="TLDC"/>
    <property type="match status" value="1"/>
</dbReference>
<gene>
    <name evidence="3" type="ORF">CYY_004172</name>
</gene>
<dbReference type="PROSITE" id="PS50097">
    <property type="entry name" value="BTB"/>
    <property type="match status" value="1"/>
</dbReference>
<dbReference type="AlphaFoldDB" id="A0A8J4V7Z9"/>
<dbReference type="Pfam" id="PF02214">
    <property type="entry name" value="BTB_2"/>
    <property type="match status" value="1"/>
</dbReference>
<dbReference type="Pfam" id="PF07534">
    <property type="entry name" value="TLD"/>
    <property type="match status" value="1"/>
</dbReference>
<proteinExistence type="predicted"/>
<feature type="domain" description="TLDc" evidence="2">
    <location>
        <begin position="157"/>
        <end position="325"/>
    </location>
</feature>
<keyword evidence="4" id="KW-1185">Reference proteome</keyword>
<dbReference type="SMART" id="SM00584">
    <property type="entry name" value="TLDc"/>
    <property type="match status" value="1"/>
</dbReference>
<name>A0A8J4V7Z9_9MYCE</name>
<evidence type="ECO:0000259" key="1">
    <source>
        <dbReference type="PROSITE" id="PS50097"/>
    </source>
</evidence>
<organism evidence="3 4">
    <name type="scientific">Polysphondylium violaceum</name>
    <dbReference type="NCBI Taxonomy" id="133409"/>
    <lineage>
        <taxon>Eukaryota</taxon>
        <taxon>Amoebozoa</taxon>
        <taxon>Evosea</taxon>
        <taxon>Eumycetozoa</taxon>
        <taxon>Dictyostelia</taxon>
        <taxon>Dictyosteliales</taxon>
        <taxon>Dictyosteliaceae</taxon>
        <taxon>Polysphondylium</taxon>
    </lineage>
</organism>
<sequence length="325" mass="38374">MEQYKSKLNDIKLFISEYNVQVENEIEQKIEDYVKVKKRKVEVWEADNYIEHSFSNEIILNIGGMEFQTSRTILSTIPGSYFYLMFLGEIEIKPITTTPNSFFIDRDGTYFRYVLKYLKDQKDIEIPYADSLKLYEIRREFEFYSIKVKIYSNPISKIIEKEYFKILADWFVDHSNPIFSILYRSSEHQHSAFIFHEKCDNKGPTITIVETTEGDIFGGYNSQSWNSDGNYYGDNNCFIFTLVNKHKIKPTKYRYHLRHKIDSVLGDRSHGPCFSRDFTISNHCDTNLSCQKFPTSYIDTTGRGKKTLALNTNYKVKDYEVFNIM</sequence>
<evidence type="ECO:0000313" key="4">
    <source>
        <dbReference type="Proteomes" id="UP000695562"/>
    </source>
</evidence>
<evidence type="ECO:0008006" key="5">
    <source>
        <dbReference type="Google" id="ProtNLM"/>
    </source>
</evidence>
<dbReference type="SUPFAM" id="SSF54695">
    <property type="entry name" value="POZ domain"/>
    <property type="match status" value="1"/>
</dbReference>
<evidence type="ECO:0000313" key="3">
    <source>
        <dbReference type="EMBL" id="KAF2074504.1"/>
    </source>
</evidence>
<dbReference type="InterPro" id="IPR000210">
    <property type="entry name" value="BTB/POZ_dom"/>
</dbReference>
<reference evidence="3" key="1">
    <citation type="submission" date="2020-01" db="EMBL/GenBank/DDBJ databases">
        <title>Development of genomics and gene disruption for Polysphondylium violaceum indicates a role for the polyketide synthase stlB in stalk morphogenesis.</title>
        <authorList>
            <person name="Narita B."/>
            <person name="Kawabe Y."/>
            <person name="Kin K."/>
            <person name="Saito T."/>
            <person name="Gibbs R."/>
            <person name="Kuspa A."/>
            <person name="Muzny D."/>
            <person name="Queller D."/>
            <person name="Richards S."/>
            <person name="Strassman J."/>
            <person name="Sucgang R."/>
            <person name="Worley K."/>
            <person name="Schaap P."/>
        </authorList>
    </citation>
    <scope>NUCLEOTIDE SEQUENCE</scope>
    <source>
        <strain evidence="3">QSvi11</strain>
    </source>
</reference>
<comment type="caution">
    <text evidence="3">The sequence shown here is derived from an EMBL/GenBank/DDBJ whole genome shotgun (WGS) entry which is preliminary data.</text>
</comment>
<dbReference type="Proteomes" id="UP000695562">
    <property type="component" value="Unassembled WGS sequence"/>
</dbReference>